<dbReference type="InterPro" id="IPR036047">
    <property type="entry name" value="F-box-like_dom_sf"/>
</dbReference>
<name>A0AAN6ZCT7_9PEZI</name>
<comment type="pathway">
    <text evidence="1">Protein modification; protein ubiquitination.</text>
</comment>
<proteinExistence type="predicted"/>
<dbReference type="Gene3D" id="1.20.1280.50">
    <property type="match status" value="1"/>
</dbReference>
<feature type="domain" description="F-box" evidence="3">
    <location>
        <begin position="26"/>
        <end position="72"/>
    </location>
</feature>
<organism evidence="4 5">
    <name type="scientific">Trichocladium antarcticum</name>
    <dbReference type="NCBI Taxonomy" id="1450529"/>
    <lineage>
        <taxon>Eukaryota</taxon>
        <taxon>Fungi</taxon>
        <taxon>Dikarya</taxon>
        <taxon>Ascomycota</taxon>
        <taxon>Pezizomycotina</taxon>
        <taxon>Sordariomycetes</taxon>
        <taxon>Sordariomycetidae</taxon>
        <taxon>Sordariales</taxon>
        <taxon>Chaetomiaceae</taxon>
        <taxon>Trichocladium</taxon>
    </lineage>
</organism>
<comment type="caution">
    <text evidence="4">The sequence shown here is derived from an EMBL/GenBank/DDBJ whole genome shotgun (WGS) entry which is preliminary data.</text>
</comment>
<dbReference type="AlphaFoldDB" id="A0AAN6ZCT7"/>
<keyword evidence="5" id="KW-1185">Reference proteome</keyword>
<dbReference type="PANTHER" id="PTHR10706">
    <property type="entry name" value="F-BOX FAMILY PROTEIN"/>
    <property type="match status" value="1"/>
</dbReference>
<gene>
    <name evidence="4" type="ORF">BT67DRAFT_443635</name>
</gene>
<reference evidence="4" key="1">
    <citation type="journal article" date="2023" name="Mol. Phylogenet. Evol.">
        <title>Genome-scale phylogeny and comparative genomics of the fungal order Sordariales.</title>
        <authorList>
            <person name="Hensen N."/>
            <person name="Bonometti L."/>
            <person name="Westerberg I."/>
            <person name="Brannstrom I.O."/>
            <person name="Guillou S."/>
            <person name="Cros-Aarteil S."/>
            <person name="Calhoun S."/>
            <person name="Haridas S."/>
            <person name="Kuo A."/>
            <person name="Mondo S."/>
            <person name="Pangilinan J."/>
            <person name="Riley R."/>
            <person name="LaButti K."/>
            <person name="Andreopoulos B."/>
            <person name="Lipzen A."/>
            <person name="Chen C."/>
            <person name="Yan M."/>
            <person name="Daum C."/>
            <person name="Ng V."/>
            <person name="Clum A."/>
            <person name="Steindorff A."/>
            <person name="Ohm R.A."/>
            <person name="Martin F."/>
            <person name="Silar P."/>
            <person name="Natvig D.O."/>
            <person name="Lalanne C."/>
            <person name="Gautier V."/>
            <person name="Ament-Velasquez S.L."/>
            <person name="Kruys A."/>
            <person name="Hutchinson M.I."/>
            <person name="Powell A.J."/>
            <person name="Barry K."/>
            <person name="Miller A.N."/>
            <person name="Grigoriev I.V."/>
            <person name="Debuchy R."/>
            <person name="Gladieux P."/>
            <person name="Hiltunen Thoren M."/>
            <person name="Johannesson H."/>
        </authorList>
    </citation>
    <scope>NUCLEOTIDE SEQUENCE</scope>
    <source>
        <strain evidence="4">CBS 123565</strain>
    </source>
</reference>
<sequence length="530" mass="59153">MDSPPDDDCVYSKTEKDVESCLPATECRLLALPPELIANIFSYLSPIDLNHVAQTGRTLREHATTDYLWQALVQDNVPGSRVASPYPCASFRELFWAHHPRWFLPKYKIWFSDAGLPGRLVVVRYDQRRGCIEGYQVVANKRSSTFHTWQADDEVAIPAFDPVVKLHLDQPILRLPANPKSNAYEFCTVGSVRAIHLRRGNNGFFSPYDGAASSSSEHQEGNHLTNEIPMELSPMDEMRHTFIYARRLSPTEVAEARGSSFPYRDIWPPFAIPASQRVFGFGLHLSTPQTPLYRPSSWHDLCDRAFRIRKWLELRITQRDRILPAAHPSTANPGPLDPAGPNHAIPDPSTTPAATTHNVLALDINLPQPLGIHIGEDIATYATLSPALYTPTPSKPYRGIWVGDYSGHGCEFLLITQPHDDDDDDDDDNNDSLQAVKLTGDANVPRGEYSFVADDLGAGGLVEVAQEEPFVGVRVVRCQGHVASAGFVDDTFTDTRLFLISHDRLAQYWIALGHISYYHRVDVDALLVPT</sequence>
<dbReference type="InterPro" id="IPR045048">
    <property type="entry name" value="FBXO31/39"/>
</dbReference>
<dbReference type="Pfam" id="PF12937">
    <property type="entry name" value="F-box-like"/>
    <property type="match status" value="1"/>
</dbReference>
<dbReference type="Proteomes" id="UP001304895">
    <property type="component" value="Unassembled WGS sequence"/>
</dbReference>
<evidence type="ECO:0000256" key="2">
    <source>
        <dbReference type="ARBA" id="ARBA00022786"/>
    </source>
</evidence>
<accession>A0AAN6ZCT7</accession>
<dbReference type="Pfam" id="PF12014">
    <property type="entry name" value="Cyclin_D1_bind"/>
    <property type="match status" value="1"/>
</dbReference>
<dbReference type="InterPro" id="IPR001810">
    <property type="entry name" value="F-box_dom"/>
</dbReference>
<evidence type="ECO:0000313" key="5">
    <source>
        <dbReference type="Proteomes" id="UP001304895"/>
    </source>
</evidence>
<dbReference type="EMBL" id="MU853416">
    <property type="protein sequence ID" value="KAK4132729.1"/>
    <property type="molecule type" value="Genomic_DNA"/>
</dbReference>
<reference evidence="4" key="2">
    <citation type="submission" date="2023-05" db="EMBL/GenBank/DDBJ databases">
        <authorList>
            <consortium name="Lawrence Berkeley National Laboratory"/>
            <person name="Steindorff A."/>
            <person name="Hensen N."/>
            <person name="Bonometti L."/>
            <person name="Westerberg I."/>
            <person name="Brannstrom I.O."/>
            <person name="Guillou S."/>
            <person name="Cros-Aarteil S."/>
            <person name="Calhoun S."/>
            <person name="Haridas S."/>
            <person name="Kuo A."/>
            <person name="Mondo S."/>
            <person name="Pangilinan J."/>
            <person name="Riley R."/>
            <person name="Labutti K."/>
            <person name="Andreopoulos B."/>
            <person name="Lipzen A."/>
            <person name="Chen C."/>
            <person name="Yanf M."/>
            <person name="Daum C."/>
            <person name="Ng V."/>
            <person name="Clum A."/>
            <person name="Ohm R."/>
            <person name="Martin F."/>
            <person name="Silar P."/>
            <person name="Natvig D."/>
            <person name="Lalanne C."/>
            <person name="Gautier V."/>
            <person name="Ament-Velasquez S.L."/>
            <person name="Kruys A."/>
            <person name="Hutchinson M.I."/>
            <person name="Powell A.J."/>
            <person name="Barry K."/>
            <person name="Miller A.N."/>
            <person name="Grigoriev I.V."/>
            <person name="Debuchy R."/>
            <person name="Gladieux P."/>
            <person name="Thoren M.H."/>
            <person name="Johannesson H."/>
        </authorList>
    </citation>
    <scope>NUCLEOTIDE SEQUENCE</scope>
    <source>
        <strain evidence="4">CBS 123565</strain>
    </source>
</reference>
<dbReference type="PROSITE" id="PS50181">
    <property type="entry name" value="FBOX"/>
    <property type="match status" value="1"/>
</dbReference>
<dbReference type="PANTHER" id="PTHR10706:SF130">
    <property type="entry name" value="F-BOX ONLY PROTEIN 31"/>
    <property type="match status" value="1"/>
</dbReference>
<evidence type="ECO:0000259" key="3">
    <source>
        <dbReference type="PROSITE" id="PS50181"/>
    </source>
</evidence>
<protein>
    <recommendedName>
        <fullName evidence="3">F-box domain-containing protein</fullName>
    </recommendedName>
</protein>
<evidence type="ECO:0000256" key="1">
    <source>
        <dbReference type="ARBA" id="ARBA00004906"/>
    </source>
</evidence>
<evidence type="ECO:0000313" key="4">
    <source>
        <dbReference type="EMBL" id="KAK4132729.1"/>
    </source>
</evidence>
<dbReference type="SUPFAM" id="SSF81383">
    <property type="entry name" value="F-box domain"/>
    <property type="match status" value="1"/>
</dbReference>
<keyword evidence="2" id="KW-0833">Ubl conjugation pathway</keyword>